<evidence type="ECO:0000313" key="2">
    <source>
        <dbReference type="EMBL" id="MCZ9304260.1"/>
    </source>
</evidence>
<dbReference type="RefSeq" id="WP_269954551.1">
    <property type="nucleotide sequence ID" value="NZ_JAKMUV010000002.1"/>
</dbReference>
<dbReference type="PANTHER" id="PTHR40763:SF5">
    <property type="entry name" value="MEMBRANE PROTEIN"/>
    <property type="match status" value="1"/>
</dbReference>
<comment type="caution">
    <text evidence="2">The sequence shown here is derived from an EMBL/GenBank/DDBJ whole genome shotgun (WGS) entry which is preliminary data.</text>
</comment>
<dbReference type="GeneID" id="301812242"/>
<dbReference type="InterPro" id="IPR012551">
    <property type="entry name" value="DUF1707_SHOCT-like"/>
</dbReference>
<feature type="domain" description="DUF1707" evidence="1">
    <location>
        <begin position="8"/>
        <end position="58"/>
    </location>
</feature>
<gene>
    <name evidence="2" type="ORF">L8U58_01710</name>
</gene>
<evidence type="ECO:0000259" key="1">
    <source>
        <dbReference type="Pfam" id="PF08044"/>
    </source>
</evidence>
<dbReference type="Proteomes" id="UP001146505">
    <property type="component" value="Unassembled WGS sequence"/>
</dbReference>
<proteinExistence type="predicted"/>
<organism evidence="2 3">
    <name type="scientific">Corynebacterium macclintockiae</name>
    <dbReference type="NCBI Taxonomy" id="2913501"/>
    <lineage>
        <taxon>Bacteria</taxon>
        <taxon>Bacillati</taxon>
        <taxon>Actinomycetota</taxon>
        <taxon>Actinomycetes</taxon>
        <taxon>Mycobacteriales</taxon>
        <taxon>Corynebacteriaceae</taxon>
        <taxon>Corynebacterium</taxon>
    </lineage>
</organism>
<accession>A0A9X3M4Y4</accession>
<keyword evidence="3" id="KW-1185">Reference proteome</keyword>
<protein>
    <submittedName>
        <fullName evidence="2">DUF1707 domain-containing protein</fullName>
    </submittedName>
</protein>
<name>A0A9X3M4Y4_9CORY</name>
<dbReference type="Pfam" id="PF08044">
    <property type="entry name" value="DUF1707"/>
    <property type="match status" value="1"/>
</dbReference>
<dbReference type="PANTHER" id="PTHR40763">
    <property type="entry name" value="MEMBRANE PROTEIN-RELATED"/>
    <property type="match status" value="1"/>
</dbReference>
<dbReference type="EMBL" id="JAKMUV010000002">
    <property type="protein sequence ID" value="MCZ9304260.1"/>
    <property type="molecule type" value="Genomic_DNA"/>
</dbReference>
<dbReference type="AlphaFoldDB" id="A0A9X3M4Y4"/>
<reference evidence="2" key="1">
    <citation type="submission" date="2022-02" db="EMBL/GenBank/DDBJ databases">
        <title>Corynebacterium sp. from urogenital microbiome.</title>
        <authorList>
            <person name="Cappelli E.A."/>
            <person name="Ribeiro T.G."/>
            <person name="Peixe L."/>
        </authorList>
    </citation>
    <scope>NUCLEOTIDE SEQUENCE</scope>
    <source>
        <strain evidence="2">C9Ua_112</strain>
    </source>
</reference>
<sequence>MSDYKDKRCTDQERSAAVEVLSGAMADGQLTLTEFDERSGQAHAATQRSELVDLLDDLVDEPAGLLFGPGASTAVAHRAPSDVEWAAHQASDAQRHREMVLARSRSLVTGGGSETGFSLAIFGGVTKAAWQVPKAHWNFNIFGGSDFDLRECRFSDPVTTLWLNSCFGGADVLVPEGVRIDMGGLAIFGGNELVVENGAIHPNSLPEDAPLLLIRGLSIFGGVTVKVVRG</sequence>
<evidence type="ECO:0000313" key="3">
    <source>
        <dbReference type="Proteomes" id="UP001146505"/>
    </source>
</evidence>